<sequence>MDRYSKSSATGSGPSTGQDSTPDYIKEQSTPPYVGTSTPGPQARPFTAGDVDDGLDTSTAGLQAETSVARNVGNRLGLVTGIFSSSTTYIRDDASINSVSVHAGSYLSESEMEHVATEWEETSIQVLDHDGYTTAGRGYTFPILAQNTTSFMAYISEVGPNHTGTATNTASNSTLLVRRGPYSQFQLQRWVYEIDPGNQTLSERLEQRNWEVNCSANALGTPVIDYGSDVEEERGSFAELFL</sequence>
<name>A0ABR4BVL6_9HELO</name>
<accession>A0ABR4BVL6</accession>
<evidence type="ECO:0000313" key="2">
    <source>
        <dbReference type="EMBL" id="KAL2061674.1"/>
    </source>
</evidence>
<protein>
    <submittedName>
        <fullName evidence="2">Uncharacterized protein</fullName>
    </submittedName>
</protein>
<evidence type="ECO:0000313" key="3">
    <source>
        <dbReference type="Proteomes" id="UP001595075"/>
    </source>
</evidence>
<organism evidence="2 3">
    <name type="scientific">Oculimacula yallundae</name>
    <dbReference type="NCBI Taxonomy" id="86028"/>
    <lineage>
        <taxon>Eukaryota</taxon>
        <taxon>Fungi</taxon>
        <taxon>Dikarya</taxon>
        <taxon>Ascomycota</taxon>
        <taxon>Pezizomycotina</taxon>
        <taxon>Leotiomycetes</taxon>
        <taxon>Helotiales</taxon>
        <taxon>Ploettnerulaceae</taxon>
        <taxon>Oculimacula</taxon>
    </lineage>
</organism>
<evidence type="ECO:0000256" key="1">
    <source>
        <dbReference type="SAM" id="MobiDB-lite"/>
    </source>
</evidence>
<dbReference type="Proteomes" id="UP001595075">
    <property type="component" value="Unassembled WGS sequence"/>
</dbReference>
<reference evidence="2 3" key="1">
    <citation type="journal article" date="2024" name="Commun. Biol.">
        <title>Comparative genomic analysis of thermophilic fungi reveals convergent evolutionary adaptations and gene losses.</title>
        <authorList>
            <person name="Steindorff A.S."/>
            <person name="Aguilar-Pontes M.V."/>
            <person name="Robinson A.J."/>
            <person name="Andreopoulos B."/>
            <person name="LaButti K."/>
            <person name="Kuo A."/>
            <person name="Mondo S."/>
            <person name="Riley R."/>
            <person name="Otillar R."/>
            <person name="Haridas S."/>
            <person name="Lipzen A."/>
            <person name="Grimwood J."/>
            <person name="Schmutz J."/>
            <person name="Clum A."/>
            <person name="Reid I.D."/>
            <person name="Moisan M.C."/>
            <person name="Butler G."/>
            <person name="Nguyen T.T.M."/>
            <person name="Dewar K."/>
            <person name="Conant G."/>
            <person name="Drula E."/>
            <person name="Henrissat B."/>
            <person name="Hansel C."/>
            <person name="Singer S."/>
            <person name="Hutchinson M.I."/>
            <person name="de Vries R.P."/>
            <person name="Natvig D.O."/>
            <person name="Powell A.J."/>
            <person name="Tsang A."/>
            <person name="Grigoriev I.V."/>
        </authorList>
    </citation>
    <scope>NUCLEOTIDE SEQUENCE [LARGE SCALE GENOMIC DNA]</scope>
    <source>
        <strain evidence="2 3">CBS 494.80</strain>
    </source>
</reference>
<gene>
    <name evidence="2" type="ORF">VTL71DRAFT_7051</name>
</gene>
<feature type="compositionally biased region" description="Polar residues" evidence="1">
    <location>
        <begin position="1"/>
        <end position="40"/>
    </location>
</feature>
<comment type="caution">
    <text evidence="2">The sequence shown here is derived from an EMBL/GenBank/DDBJ whole genome shotgun (WGS) entry which is preliminary data.</text>
</comment>
<feature type="region of interest" description="Disordered" evidence="1">
    <location>
        <begin position="1"/>
        <end position="58"/>
    </location>
</feature>
<keyword evidence="3" id="KW-1185">Reference proteome</keyword>
<proteinExistence type="predicted"/>
<dbReference type="EMBL" id="JAZHXI010000018">
    <property type="protein sequence ID" value="KAL2061674.1"/>
    <property type="molecule type" value="Genomic_DNA"/>
</dbReference>